<accession>A0A1B2DQY4</accession>
<dbReference type="CDD" id="cd06986">
    <property type="entry name" value="cupin_MmsR-like_N"/>
    <property type="match status" value="1"/>
</dbReference>
<evidence type="ECO:0000256" key="3">
    <source>
        <dbReference type="ARBA" id="ARBA00023163"/>
    </source>
</evidence>
<dbReference type="InterPro" id="IPR037923">
    <property type="entry name" value="HTH-like"/>
</dbReference>
<dbReference type="PRINTS" id="PR00032">
    <property type="entry name" value="HTHARAC"/>
</dbReference>
<dbReference type="Gene3D" id="2.60.120.280">
    <property type="entry name" value="Regulatory protein AraC"/>
    <property type="match status" value="1"/>
</dbReference>
<dbReference type="InterPro" id="IPR020449">
    <property type="entry name" value="Tscrpt_reg_AraC-type_HTH"/>
</dbReference>
<evidence type="ECO:0000313" key="5">
    <source>
        <dbReference type="EMBL" id="ANY70119.1"/>
    </source>
</evidence>
<gene>
    <name evidence="5" type="ORF">BBD42_29180</name>
</gene>
<keyword evidence="2" id="KW-0238">DNA-binding</keyword>
<keyword evidence="3" id="KW-0804">Transcription</keyword>
<reference evidence="5" key="1">
    <citation type="submission" date="2016-08" db="EMBL/GenBank/DDBJ databases">
        <title>Complete Genome Seqeunce of Paenibacillus sp. BIHB 4019 from tea rhizoplane.</title>
        <authorList>
            <person name="Thakur R."/>
            <person name="Swarnkar M.K."/>
            <person name="Gulati A."/>
        </authorList>
    </citation>
    <scope>NUCLEOTIDE SEQUENCE [LARGE SCALE GENOMIC DNA]</scope>
    <source>
        <strain evidence="5">BIHB4019</strain>
    </source>
</reference>
<dbReference type="InterPro" id="IPR018060">
    <property type="entry name" value="HTH_AraC"/>
</dbReference>
<proteinExistence type="predicted"/>
<dbReference type="PANTHER" id="PTHR43280:SF30">
    <property type="entry name" value="MMSAB OPERON REGULATORY PROTEIN"/>
    <property type="match status" value="1"/>
</dbReference>
<dbReference type="SMART" id="SM00342">
    <property type="entry name" value="HTH_ARAC"/>
    <property type="match status" value="1"/>
</dbReference>
<organism evidence="5">
    <name type="scientific">Paenibacillus sp. BIHB 4019</name>
    <dbReference type="NCBI Taxonomy" id="1870819"/>
    <lineage>
        <taxon>Bacteria</taxon>
        <taxon>Bacillati</taxon>
        <taxon>Bacillota</taxon>
        <taxon>Bacilli</taxon>
        <taxon>Bacillales</taxon>
        <taxon>Paenibacillaceae</taxon>
        <taxon>Paenibacillus</taxon>
    </lineage>
</organism>
<keyword evidence="1" id="KW-0805">Transcription regulation</keyword>
<dbReference type="GO" id="GO:0043565">
    <property type="term" value="F:sequence-specific DNA binding"/>
    <property type="evidence" value="ECO:0007669"/>
    <property type="project" value="InterPro"/>
</dbReference>
<dbReference type="SUPFAM" id="SSF51215">
    <property type="entry name" value="Regulatory protein AraC"/>
    <property type="match status" value="1"/>
</dbReference>
<dbReference type="InterPro" id="IPR003313">
    <property type="entry name" value="AraC-bd"/>
</dbReference>
<dbReference type="Gene3D" id="1.10.10.60">
    <property type="entry name" value="Homeodomain-like"/>
    <property type="match status" value="2"/>
</dbReference>
<name>A0A1B2DQY4_9BACL</name>
<evidence type="ECO:0000256" key="1">
    <source>
        <dbReference type="ARBA" id="ARBA00023015"/>
    </source>
</evidence>
<feature type="domain" description="HTH araC/xylS-type" evidence="4">
    <location>
        <begin position="193"/>
        <end position="291"/>
    </location>
</feature>
<dbReference type="RefSeq" id="WP_099521053.1">
    <property type="nucleotide sequence ID" value="NZ_CP016808.1"/>
</dbReference>
<sequence>MLNKKTQGFETEKLIVLPSYQLEEMTSHPIIRQAYVTDIGYFHRAKHHYRERPKGCDSYIFIYCTNGEGWIKLGGEETIQVTEKTVSIIPAFTPHSYGANTANPWSIYWFHFRGEELVQLLESLGLEAELLHVSLPEAEKIVELFNQCYELLSAKSYSVIHQLHISQTVRYLLSFISLIPKRKQDEKMLAYIEQAIQFMKEQLEGHLTLDDLVTRTRISKQHLNHLFKQSTGYAPIDYYLRLKMQRAGQLFDLTDQSVKAVSLSLGFKDPYYFSRLFKKIIGVSPTDYRKQLKG</sequence>
<dbReference type="Pfam" id="PF02311">
    <property type="entry name" value="AraC_binding"/>
    <property type="match status" value="1"/>
</dbReference>
<dbReference type="PROSITE" id="PS01124">
    <property type="entry name" value="HTH_ARAC_FAMILY_2"/>
    <property type="match status" value="1"/>
</dbReference>
<evidence type="ECO:0000259" key="4">
    <source>
        <dbReference type="PROSITE" id="PS01124"/>
    </source>
</evidence>
<dbReference type="InterPro" id="IPR009057">
    <property type="entry name" value="Homeodomain-like_sf"/>
</dbReference>
<dbReference type="PANTHER" id="PTHR43280">
    <property type="entry name" value="ARAC-FAMILY TRANSCRIPTIONAL REGULATOR"/>
    <property type="match status" value="1"/>
</dbReference>
<protein>
    <submittedName>
        <fullName evidence="5">AraC family transcriptional regulator</fullName>
    </submittedName>
</protein>
<dbReference type="EMBL" id="CP016808">
    <property type="protein sequence ID" value="ANY70119.1"/>
    <property type="molecule type" value="Genomic_DNA"/>
</dbReference>
<dbReference type="AlphaFoldDB" id="A0A1B2DQY4"/>
<evidence type="ECO:0000256" key="2">
    <source>
        <dbReference type="ARBA" id="ARBA00023125"/>
    </source>
</evidence>
<dbReference type="GO" id="GO:0003700">
    <property type="term" value="F:DNA-binding transcription factor activity"/>
    <property type="evidence" value="ECO:0007669"/>
    <property type="project" value="InterPro"/>
</dbReference>
<dbReference type="Pfam" id="PF12833">
    <property type="entry name" value="HTH_18"/>
    <property type="match status" value="1"/>
</dbReference>
<dbReference type="SUPFAM" id="SSF46689">
    <property type="entry name" value="Homeodomain-like"/>
    <property type="match status" value="2"/>
</dbReference>